<dbReference type="Pfam" id="PF00646">
    <property type="entry name" value="F-box"/>
    <property type="match status" value="1"/>
</dbReference>
<dbReference type="CDD" id="cd09917">
    <property type="entry name" value="F-box_SF"/>
    <property type="match status" value="1"/>
</dbReference>
<dbReference type="InterPro" id="IPR001810">
    <property type="entry name" value="F-box_dom"/>
</dbReference>
<dbReference type="VEuPathDB" id="FungiDB:ATCC64974_7070"/>
<dbReference type="InterPro" id="IPR036047">
    <property type="entry name" value="F-box-like_dom_sf"/>
</dbReference>
<dbReference type="Gene3D" id="1.20.1280.50">
    <property type="match status" value="1"/>
</dbReference>
<dbReference type="SMART" id="SM00256">
    <property type="entry name" value="FBOX"/>
    <property type="match status" value="1"/>
</dbReference>
<evidence type="ECO:0000256" key="1">
    <source>
        <dbReference type="SAM" id="Coils"/>
    </source>
</evidence>
<reference evidence="4" key="1">
    <citation type="journal article" date="2016" name="Genome Announc.">
        <title>Draft genome sequence of Aspergillus niger strain An76.</title>
        <authorList>
            <person name="Gong W."/>
            <person name="Cheng Z."/>
            <person name="Zhang H."/>
            <person name="Liu L."/>
            <person name="Gao P."/>
            <person name="Wang L."/>
        </authorList>
    </citation>
    <scope>NUCLEOTIDE SEQUENCE [LARGE SCALE GENOMIC DNA]</scope>
    <source>
        <strain evidence="4">An76</strain>
    </source>
</reference>
<keyword evidence="1" id="KW-0175">Coiled coil</keyword>
<evidence type="ECO:0000259" key="2">
    <source>
        <dbReference type="PROSITE" id="PS50181"/>
    </source>
</evidence>
<gene>
    <name evidence="3" type="ORF">ABL_08520</name>
</gene>
<dbReference type="VEuPathDB" id="FungiDB:ASPNIDRAFT2_1169402"/>
<dbReference type="Proteomes" id="UP000068243">
    <property type="component" value="Unassembled WGS sequence"/>
</dbReference>
<feature type="domain" description="F-box" evidence="2">
    <location>
        <begin position="203"/>
        <end position="249"/>
    </location>
</feature>
<dbReference type="VEuPathDB" id="FungiDB:ATCC64974_7050"/>
<sequence>MGGASVEELFDETERLKKASAVEEEEARKKRARAAKLRLAAAAMGEKEKNRRRRKRRRGGAFYCTKAGVKVTRPLGISTYYPTAQVPAHAETDKWYSARVPELDNTDLYFFHEPCWLRLLEHFSPQEFDLSYIFEALERLPLPPAWELVDMVAEEELVETVLNAIDDKFKGHLDHPNLEDLRRFARAPPKPWFPVPRSSPLAQDHFRRLPLEIIEMIATMLPTRDVLSLRQVSRGVAPIFASQNFWKTRFYLNEERGFLWPAVRDFMGTANRQDEIDWRLLYHSTSQLNCSAWFLLERKIWEALRWLHDTALALAYGTPLPLDYRGIALQYHHNTVRRGTHFETVDINSPVRQVAISAHSDISPVHVTGLEFFFEDRQKALLGYTLPGAREVSGEEYDNSDSVHDYLEYPGIRVTVEVEGLRGIIASTTSSGVSSVILVPSFPKPQDLQNRYLYSVGNPSSWLRVSDVSPAQTLEQVTQVVAVLDAYLARIDPAVQPYSDVVDHFYFNFLGQYFATWEGFAYGRRPCTTHSRPRQHWNVYLTNIRDQQAHHAIAVEARWFPSDTSSGWENNYDWTDVRETLRAHMLSDWTMRTTVQTTYGIVAVGDRVRFYYMSRNDLEGRLRTWNGSPVDAPGADQSPILNIHSLVDQGVIHQLMLRMRQDVLSGCNTY</sequence>
<name>A0A100IR71_ASPNG</name>
<dbReference type="VEuPathDB" id="FungiDB:M747DRAFT_240045"/>
<dbReference type="VEuPathDB" id="FungiDB:ASPNIDRAFT2_1148599"/>
<proteinExistence type="predicted"/>
<dbReference type="OrthoDB" id="5273847at2759"/>
<organism evidence="3 4">
    <name type="scientific">Aspergillus niger</name>
    <dbReference type="NCBI Taxonomy" id="5061"/>
    <lineage>
        <taxon>Eukaryota</taxon>
        <taxon>Fungi</taxon>
        <taxon>Dikarya</taxon>
        <taxon>Ascomycota</taxon>
        <taxon>Pezizomycotina</taxon>
        <taxon>Eurotiomycetes</taxon>
        <taxon>Eurotiomycetidae</taxon>
        <taxon>Eurotiales</taxon>
        <taxon>Aspergillaceae</taxon>
        <taxon>Aspergillus</taxon>
        <taxon>Aspergillus subgen. Circumdati</taxon>
    </lineage>
</organism>
<feature type="coiled-coil region" evidence="1">
    <location>
        <begin position="6"/>
        <end position="42"/>
    </location>
</feature>
<evidence type="ECO:0000313" key="3">
    <source>
        <dbReference type="EMBL" id="GAQ45859.1"/>
    </source>
</evidence>
<dbReference type="VEuPathDB" id="FungiDB:An09g01520"/>
<dbReference type="AlphaFoldDB" id="A0A100IR71"/>
<dbReference type="PROSITE" id="PS50181">
    <property type="entry name" value="FBOX"/>
    <property type="match status" value="1"/>
</dbReference>
<dbReference type="OMA" id="AMIGNTH"/>
<evidence type="ECO:0000313" key="4">
    <source>
        <dbReference type="Proteomes" id="UP000068243"/>
    </source>
</evidence>
<protein>
    <recommendedName>
        <fullName evidence="2">F-box domain-containing protein</fullName>
    </recommendedName>
</protein>
<comment type="caution">
    <text evidence="3">The sequence shown here is derived from an EMBL/GenBank/DDBJ whole genome shotgun (WGS) entry which is preliminary data.</text>
</comment>
<dbReference type="EMBL" id="BCMY01000018">
    <property type="protein sequence ID" value="GAQ45859.1"/>
    <property type="molecule type" value="Genomic_DNA"/>
</dbReference>
<dbReference type="SUPFAM" id="SSF81383">
    <property type="entry name" value="F-box domain"/>
    <property type="match status" value="1"/>
</dbReference>
<accession>A0A100IR71</accession>